<sequence>MDGFPRRRPSPDEDYFLHVCAVEKASQYQVEYEYPEVLLWAKEEPEVSGLFLSASVAGKVAGEQPNVSEVVEGSLVLCNWMLGGGLRGREAESFGGFVTVDWEGGDLSEDEEGQLEVIRALLLKDRDVTELLLVSSLRESGLRDLIPEGSMDAMGVDRNDPRALEMLLAKGVGASG</sequence>
<organism evidence="1 2">
    <name type="scientific">Prunus yedoensis var. nudiflora</name>
    <dbReference type="NCBI Taxonomy" id="2094558"/>
    <lineage>
        <taxon>Eukaryota</taxon>
        <taxon>Viridiplantae</taxon>
        <taxon>Streptophyta</taxon>
        <taxon>Embryophyta</taxon>
        <taxon>Tracheophyta</taxon>
        <taxon>Spermatophyta</taxon>
        <taxon>Magnoliopsida</taxon>
        <taxon>eudicotyledons</taxon>
        <taxon>Gunneridae</taxon>
        <taxon>Pentapetalae</taxon>
        <taxon>rosids</taxon>
        <taxon>fabids</taxon>
        <taxon>Rosales</taxon>
        <taxon>Rosaceae</taxon>
        <taxon>Amygdaloideae</taxon>
        <taxon>Amygdaleae</taxon>
        <taxon>Prunus</taxon>
    </lineage>
</organism>
<evidence type="ECO:0000313" key="1">
    <source>
        <dbReference type="EMBL" id="PQQ05383.1"/>
    </source>
</evidence>
<evidence type="ECO:0000313" key="2">
    <source>
        <dbReference type="Proteomes" id="UP000250321"/>
    </source>
</evidence>
<name>A0A314YG00_PRUYE</name>
<dbReference type="EMBL" id="PJQY01001094">
    <property type="protein sequence ID" value="PQQ05383.1"/>
    <property type="molecule type" value="Genomic_DNA"/>
</dbReference>
<gene>
    <name evidence="1" type="ORF">Pyn_00889</name>
</gene>
<keyword evidence="2" id="KW-1185">Reference proteome</keyword>
<accession>A0A314YG00</accession>
<comment type="caution">
    <text evidence="1">The sequence shown here is derived from an EMBL/GenBank/DDBJ whole genome shotgun (WGS) entry which is preliminary data.</text>
</comment>
<protein>
    <submittedName>
        <fullName evidence="1">Uncharacterized protein</fullName>
    </submittedName>
</protein>
<reference evidence="1 2" key="1">
    <citation type="submission" date="2018-02" db="EMBL/GenBank/DDBJ databases">
        <title>Draft genome of wild Prunus yedoensis var. nudiflora.</title>
        <authorList>
            <person name="Baek S."/>
            <person name="Kim J.-H."/>
            <person name="Choi K."/>
            <person name="Kim G.-B."/>
            <person name="Cho A."/>
            <person name="Jang H."/>
            <person name="Shin C.-H."/>
            <person name="Yu H.-J."/>
            <person name="Mun J.-H."/>
        </authorList>
    </citation>
    <scope>NUCLEOTIDE SEQUENCE [LARGE SCALE GENOMIC DNA]</scope>
    <source>
        <strain evidence="2">cv. Jeju island</strain>
        <tissue evidence="1">Leaf</tissue>
    </source>
</reference>
<proteinExistence type="predicted"/>
<dbReference type="AlphaFoldDB" id="A0A314YG00"/>
<dbReference type="Proteomes" id="UP000250321">
    <property type="component" value="Unassembled WGS sequence"/>
</dbReference>